<sequence length="338" mass="37467">MKKFKRLAASFLIPALLLSISLPISAAEKQSAKQSNYKKLLKEGLSDEDATYYSELQDSLDQLKKENRTIDVDADAVSNFAAVQYSDDYIRKNKKSFREKILQHDPAAIRKATENALKSHFEGNELLSKLVKEDIKKNGKPKSFYEITFPSGDSMQATFETVKEVDSESDQVVTNASSQPYAGPWGSNVTTIGQGTLPSSSGNWGTSNDVKFYNAAGYASNYLQIKYTLDKKNTSTADDDTVTVYYTYSTGSSSGIMEVVTYNPNVGRPYDKASKTTNLYTQTFSDATMKLSAQVTGSYNFVAGSISVTLTHSTIWHEFSIIEVMYHGLPIYYGGYKL</sequence>
<name>A0A3M8DKN8_9BACL</name>
<keyword evidence="3" id="KW-1185">Reference proteome</keyword>
<evidence type="ECO:0000313" key="3">
    <source>
        <dbReference type="Proteomes" id="UP000271031"/>
    </source>
</evidence>
<comment type="caution">
    <text evidence="2">The sequence shown here is derived from an EMBL/GenBank/DDBJ whole genome shotgun (WGS) entry which is preliminary data.</text>
</comment>
<organism evidence="2 3">
    <name type="scientific">Brevibacillus fluminis</name>
    <dbReference type="NCBI Taxonomy" id="511487"/>
    <lineage>
        <taxon>Bacteria</taxon>
        <taxon>Bacillati</taxon>
        <taxon>Bacillota</taxon>
        <taxon>Bacilli</taxon>
        <taxon>Bacillales</taxon>
        <taxon>Paenibacillaceae</taxon>
        <taxon>Brevibacillus</taxon>
    </lineage>
</organism>
<accession>A0A3M8DKN8</accession>
<evidence type="ECO:0000256" key="1">
    <source>
        <dbReference type="SAM" id="SignalP"/>
    </source>
</evidence>
<evidence type="ECO:0000313" key="2">
    <source>
        <dbReference type="EMBL" id="RNB87667.1"/>
    </source>
</evidence>
<dbReference type="RefSeq" id="WP_122918509.1">
    <property type="nucleotide sequence ID" value="NZ_RHHQ01000011.1"/>
</dbReference>
<dbReference type="AlphaFoldDB" id="A0A3M8DKN8"/>
<keyword evidence="1" id="KW-0732">Signal</keyword>
<dbReference type="Proteomes" id="UP000271031">
    <property type="component" value="Unassembled WGS sequence"/>
</dbReference>
<protein>
    <submittedName>
        <fullName evidence="2">Uncharacterized protein</fullName>
    </submittedName>
</protein>
<dbReference type="EMBL" id="RHHQ01000011">
    <property type="protein sequence ID" value="RNB87667.1"/>
    <property type="molecule type" value="Genomic_DNA"/>
</dbReference>
<feature type="signal peptide" evidence="1">
    <location>
        <begin position="1"/>
        <end position="26"/>
    </location>
</feature>
<reference evidence="2 3" key="1">
    <citation type="submission" date="2018-10" db="EMBL/GenBank/DDBJ databases">
        <title>Phylogenomics of Brevibacillus.</title>
        <authorList>
            <person name="Dunlap C."/>
        </authorList>
    </citation>
    <scope>NUCLEOTIDE SEQUENCE [LARGE SCALE GENOMIC DNA]</scope>
    <source>
        <strain evidence="2 3">JCM 15716</strain>
    </source>
</reference>
<proteinExistence type="predicted"/>
<gene>
    <name evidence="2" type="ORF">EDM56_13910</name>
</gene>
<feature type="chain" id="PRO_5018018995" evidence="1">
    <location>
        <begin position="27"/>
        <end position="338"/>
    </location>
</feature>
<dbReference type="OrthoDB" id="2524191at2"/>